<dbReference type="PANTHER" id="PTHR47894">
    <property type="entry name" value="HTH-TYPE TRANSCRIPTIONAL REGULATOR GADX"/>
    <property type="match status" value="1"/>
</dbReference>
<dbReference type="GO" id="GO:0003700">
    <property type="term" value="F:DNA-binding transcription factor activity"/>
    <property type="evidence" value="ECO:0007669"/>
    <property type="project" value="InterPro"/>
</dbReference>
<feature type="domain" description="HTH araC/xylS-type" evidence="4">
    <location>
        <begin position="213"/>
        <end position="312"/>
    </location>
</feature>
<dbReference type="GO" id="GO:0005829">
    <property type="term" value="C:cytosol"/>
    <property type="evidence" value="ECO:0007669"/>
    <property type="project" value="TreeGrafter"/>
</dbReference>
<dbReference type="InterPro" id="IPR032687">
    <property type="entry name" value="AraC-type_N"/>
</dbReference>
<dbReference type="PROSITE" id="PS01124">
    <property type="entry name" value="HTH_ARAC_FAMILY_2"/>
    <property type="match status" value="1"/>
</dbReference>
<gene>
    <name evidence="5" type="ORF">NRB56_76290</name>
</gene>
<keyword evidence="3" id="KW-0804">Transcription</keyword>
<keyword evidence="2" id="KW-0238">DNA-binding</keyword>
<protein>
    <submittedName>
        <fullName evidence="5">Putative HTH-type transcriptional regulator</fullName>
    </submittedName>
</protein>
<keyword evidence="1" id="KW-0805">Transcription regulation</keyword>
<dbReference type="InterPro" id="IPR018060">
    <property type="entry name" value="HTH_AraC"/>
</dbReference>
<name>A0A7K0E1X2_9NOCA</name>
<dbReference type="PANTHER" id="PTHR47894:SF1">
    <property type="entry name" value="HTH-TYPE TRANSCRIPTIONAL REGULATOR VQSM"/>
    <property type="match status" value="1"/>
</dbReference>
<keyword evidence="6" id="KW-1185">Reference proteome</keyword>
<evidence type="ECO:0000256" key="3">
    <source>
        <dbReference type="ARBA" id="ARBA00023163"/>
    </source>
</evidence>
<dbReference type="AlphaFoldDB" id="A0A7K0E1X2"/>
<evidence type="ECO:0000313" key="6">
    <source>
        <dbReference type="Proteomes" id="UP000431401"/>
    </source>
</evidence>
<accession>A0A7K0E1X2</accession>
<dbReference type="Pfam" id="PF12625">
    <property type="entry name" value="Arabinose_bd"/>
    <property type="match status" value="1"/>
</dbReference>
<dbReference type="EMBL" id="WEGI01000032">
    <property type="protein sequence ID" value="MQY32015.1"/>
    <property type="molecule type" value="Genomic_DNA"/>
</dbReference>
<dbReference type="Gene3D" id="1.10.10.60">
    <property type="entry name" value="Homeodomain-like"/>
    <property type="match status" value="1"/>
</dbReference>
<dbReference type="RefSeq" id="WP_227838685.1">
    <property type="nucleotide sequence ID" value="NZ_WEGI01000032.1"/>
</dbReference>
<reference evidence="5 6" key="1">
    <citation type="submission" date="2019-10" db="EMBL/GenBank/DDBJ databases">
        <title>Nocardia macrotermitis sp. nov. and Nocardia aurantia sp. nov., isolated from the gut of fungus growing-termite Macrotermes natalensis.</title>
        <authorList>
            <person name="Benndorf R."/>
            <person name="Schwitalla J."/>
            <person name="Martin K."/>
            <person name="De Beer W."/>
            <person name="Kaster A.-K."/>
            <person name="Vollmers J."/>
            <person name="Poulsen M."/>
            <person name="Beemelmanns C."/>
        </authorList>
    </citation>
    <scope>NUCLEOTIDE SEQUENCE [LARGE SCALE GENOMIC DNA]</scope>
    <source>
        <strain evidence="5 6">RB56</strain>
    </source>
</reference>
<dbReference type="Proteomes" id="UP000431401">
    <property type="component" value="Unassembled WGS sequence"/>
</dbReference>
<organism evidence="5 6">
    <name type="scientific">Nocardia aurantia</name>
    <dbReference type="NCBI Taxonomy" id="2585199"/>
    <lineage>
        <taxon>Bacteria</taxon>
        <taxon>Bacillati</taxon>
        <taxon>Actinomycetota</taxon>
        <taxon>Actinomycetes</taxon>
        <taxon>Mycobacteriales</taxon>
        <taxon>Nocardiaceae</taxon>
        <taxon>Nocardia</taxon>
    </lineage>
</organism>
<comment type="caution">
    <text evidence="5">The sequence shown here is derived from an EMBL/GenBank/DDBJ whole genome shotgun (WGS) entry which is preliminary data.</text>
</comment>
<dbReference type="Pfam" id="PF12833">
    <property type="entry name" value="HTH_18"/>
    <property type="match status" value="1"/>
</dbReference>
<evidence type="ECO:0000313" key="5">
    <source>
        <dbReference type="EMBL" id="MQY32015.1"/>
    </source>
</evidence>
<dbReference type="InterPro" id="IPR009057">
    <property type="entry name" value="Homeodomain-like_sf"/>
</dbReference>
<dbReference type="SUPFAM" id="SSF46689">
    <property type="entry name" value="Homeodomain-like"/>
    <property type="match status" value="1"/>
</dbReference>
<sequence>MTRGTGQVNRQIRICSASNRNRLHTLGDGPGVGTEVAMRFSLTNFRLLGFAMLSSPIAGEALRVALNTLQIGNRFIDTAVTFGRTTGRIEFRTDTLPGDVRAFLLERDTVLICGVLVLRCLGPSLRDRLGETRLELALPHRSVAAVTDGMTRLLSDISPNPVRQLPIVADRPVSNLTFPLDLLTEPMSMPDPATAALCERHCLELLQQRRERGKFATGIRSAMLTRIDATANDVAATLNLDVRTLRRRLADEGTTFGALRDEVRCTLALDMLGPLGLTVRETASRLGYSSPAAFSRVFTCWTGEPPSTHRRT</sequence>
<proteinExistence type="predicted"/>
<evidence type="ECO:0000256" key="2">
    <source>
        <dbReference type="ARBA" id="ARBA00023125"/>
    </source>
</evidence>
<evidence type="ECO:0000256" key="1">
    <source>
        <dbReference type="ARBA" id="ARBA00023015"/>
    </source>
</evidence>
<dbReference type="SMART" id="SM00342">
    <property type="entry name" value="HTH_ARAC"/>
    <property type="match status" value="1"/>
</dbReference>
<evidence type="ECO:0000259" key="4">
    <source>
        <dbReference type="PROSITE" id="PS01124"/>
    </source>
</evidence>
<dbReference type="GO" id="GO:0000976">
    <property type="term" value="F:transcription cis-regulatory region binding"/>
    <property type="evidence" value="ECO:0007669"/>
    <property type="project" value="TreeGrafter"/>
</dbReference>